<keyword evidence="3 7" id="KW-0812">Transmembrane</keyword>
<dbReference type="Gene3D" id="1.20.1070.10">
    <property type="entry name" value="Rhodopsin 7-helix transmembrane proteins"/>
    <property type="match status" value="2"/>
</dbReference>
<dbReference type="InterPro" id="IPR052954">
    <property type="entry name" value="GPCR-Ligand_Int"/>
</dbReference>
<dbReference type="PRINTS" id="PR00237">
    <property type="entry name" value="GPCRRHODOPSN"/>
</dbReference>
<organism evidence="9">
    <name type="scientific">Sarcoptes scabiei</name>
    <name type="common">Itch mite</name>
    <name type="synonym">Acarus scabiei</name>
    <dbReference type="NCBI Taxonomy" id="52283"/>
    <lineage>
        <taxon>Eukaryota</taxon>
        <taxon>Metazoa</taxon>
        <taxon>Ecdysozoa</taxon>
        <taxon>Arthropoda</taxon>
        <taxon>Chelicerata</taxon>
        <taxon>Arachnida</taxon>
        <taxon>Acari</taxon>
        <taxon>Acariformes</taxon>
        <taxon>Sarcoptiformes</taxon>
        <taxon>Astigmata</taxon>
        <taxon>Psoroptidia</taxon>
        <taxon>Sarcoptoidea</taxon>
        <taxon>Sarcoptidae</taxon>
        <taxon>Sarcoptinae</taxon>
        <taxon>Sarcoptes</taxon>
    </lineage>
</organism>
<dbReference type="OrthoDB" id="10011262at2759"/>
<keyword evidence="9" id="KW-0675">Receptor</keyword>
<evidence type="ECO:0000256" key="2">
    <source>
        <dbReference type="ARBA" id="ARBA00010663"/>
    </source>
</evidence>
<evidence type="ECO:0000256" key="7">
    <source>
        <dbReference type="SAM" id="Phobius"/>
    </source>
</evidence>
<dbReference type="SUPFAM" id="SSF81321">
    <property type="entry name" value="Family A G protein-coupled receptor-like"/>
    <property type="match status" value="1"/>
</dbReference>
<comment type="subcellular location">
    <subcellularLocation>
        <location evidence="1">Membrane</location>
    </subcellularLocation>
</comment>
<evidence type="ECO:0000313" key="10">
    <source>
        <dbReference type="EnsemblMetazoa" id="KAF7490980.1"/>
    </source>
</evidence>
<dbReference type="Pfam" id="PF00001">
    <property type="entry name" value="7tm_1"/>
    <property type="match status" value="1"/>
</dbReference>
<feature type="region of interest" description="Disordered" evidence="6">
    <location>
        <begin position="343"/>
        <end position="375"/>
    </location>
</feature>
<protein>
    <submittedName>
        <fullName evidence="9">FMRFamide receptor</fullName>
    </submittedName>
</protein>
<name>A0A834VCY3_SARSC</name>
<feature type="compositionally biased region" description="Basic residues" evidence="6">
    <location>
        <begin position="529"/>
        <end position="540"/>
    </location>
</feature>
<dbReference type="PANTHER" id="PTHR46641">
    <property type="entry name" value="FMRFAMIDE RECEPTOR-RELATED"/>
    <property type="match status" value="1"/>
</dbReference>
<dbReference type="InterPro" id="IPR000276">
    <property type="entry name" value="GPCR_Rhodpsn"/>
</dbReference>
<evidence type="ECO:0000259" key="8">
    <source>
        <dbReference type="PROSITE" id="PS50262"/>
    </source>
</evidence>
<dbReference type="GO" id="GO:0016020">
    <property type="term" value="C:membrane"/>
    <property type="evidence" value="ECO:0007669"/>
    <property type="project" value="UniProtKB-SubCell"/>
</dbReference>
<feature type="region of interest" description="Disordered" evidence="6">
    <location>
        <begin position="529"/>
        <end position="565"/>
    </location>
</feature>
<keyword evidence="11" id="KW-1185">Reference proteome</keyword>
<dbReference type="EnsemblMetazoa" id="SSS_1132s_mrna">
    <property type="protein sequence ID" value="KAF7490980.1"/>
    <property type="gene ID" value="SSS_1132"/>
</dbReference>
<dbReference type="AlphaFoldDB" id="A0A834VCY3"/>
<dbReference type="PROSITE" id="PS50262">
    <property type="entry name" value="G_PROTEIN_RECEP_F1_2"/>
    <property type="match status" value="1"/>
</dbReference>
<feature type="transmembrane region" description="Helical" evidence="7">
    <location>
        <begin position="142"/>
        <end position="171"/>
    </location>
</feature>
<proteinExistence type="inferred from homology"/>
<reference evidence="11" key="1">
    <citation type="journal article" date="2020" name="PLoS Negl. Trop. Dis.">
        <title>High-quality nuclear genome for Sarcoptes scabiei-A critical resource for a neglected parasite.</title>
        <authorList>
            <person name="Korhonen P.K."/>
            <person name="Gasser R.B."/>
            <person name="Ma G."/>
            <person name="Wang T."/>
            <person name="Stroehlein A.J."/>
            <person name="Young N.D."/>
            <person name="Ang C.S."/>
            <person name="Fernando D.D."/>
            <person name="Lu H.C."/>
            <person name="Taylor S."/>
            <person name="Reynolds S.L."/>
            <person name="Mofiz E."/>
            <person name="Najaraj S.H."/>
            <person name="Gowda H."/>
            <person name="Madugundu A."/>
            <person name="Renuse S."/>
            <person name="Holt D."/>
            <person name="Pandey A."/>
            <person name="Papenfuss A.T."/>
            <person name="Fischer K."/>
        </authorList>
    </citation>
    <scope>NUCLEOTIDE SEQUENCE [LARGE SCALE GENOMIC DNA]</scope>
</reference>
<feature type="region of interest" description="Disordered" evidence="6">
    <location>
        <begin position="284"/>
        <end position="311"/>
    </location>
</feature>
<feature type="region of interest" description="Disordered" evidence="6">
    <location>
        <begin position="626"/>
        <end position="685"/>
    </location>
</feature>
<feature type="compositionally biased region" description="Basic and acidic residues" evidence="6">
    <location>
        <begin position="665"/>
        <end position="685"/>
    </location>
</feature>
<dbReference type="CDD" id="cd14978">
    <property type="entry name" value="7tmA_FMRFamide_R-like"/>
    <property type="match status" value="1"/>
</dbReference>
<feature type="compositionally biased region" description="Polar residues" evidence="6">
    <location>
        <begin position="296"/>
        <end position="309"/>
    </location>
</feature>
<dbReference type="InterPro" id="IPR017452">
    <property type="entry name" value="GPCR_Rhodpsn_7TM"/>
</dbReference>
<dbReference type="SMART" id="SM01381">
    <property type="entry name" value="7TM_GPCR_Srsx"/>
    <property type="match status" value="1"/>
</dbReference>
<dbReference type="Proteomes" id="UP000070412">
    <property type="component" value="Unassembled WGS sequence"/>
</dbReference>
<feature type="compositionally biased region" description="Low complexity" evidence="6">
    <location>
        <begin position="364"/>
        <end position="375"/>
    </location>
</feature>
<keyword evidence="4 7" id="KW-1133">Transmembrane helix</keyword>
<comment type="similarity">
    <text evidence="2">Belongs to the G-protein coupled receptor 1 family.</text>
</comment>
<reference evidence="9" key="2">
    <citation type="submission" date="2020-01" db="EMBL/GenBank/DDBJ databases">
        <authorList>
            <person name="Korhonen P.K.K."/>
            <person name="Guangxu M.G."/>
            <person name="Wang T.W."/>
            <person name="Stroehlein A.J.S."/>
            <person name="Young N.D."/>
            <person name="Ang C.-S.A."/>
            <person name="Fernando D.W.F."/>
            <person name="Lu H.L."/>
            <person name="Taylor S.T."/>
            <person name="Ehtesham M.E.M."/>
            <person name="Najaraj S.H.N."/>
            <person name="Harsha G.H.G."/>
            <person name="Madugundu A.M."/>
            <person name="Renuse S.R."/>
            <person name="Holt D.H."/>
            <person name="Pandey A.P."/>
            <person name="Papenfuss A.P."/>
            <person name="Gasser R.B.G."/>
            <person name="Fischer K.F."/>
        </authorList>
    </citation>
    <scope>NUCLEOTIDE SEQUENCE</scope>
    <source>
        <strain evidence="9">SSS_KF_BRIS2020</strain>
    </source>
</reference>
<feature type="compositionally biased region" description="Low complexity" evidence="6">
    <location>
        <begin position="551"/>
        <end position="562"/>
    </location>
</feature>
<accession>A0A834VCY3</accession>
<reference evidence="10" key="3">
    <citation type="submission" date="2022-06" db="UniProtKB">
        <authorList>
            <consortium name="EnsemblMetazoa"/>
        </authorList>
    </citation>
    <scope>IDENTIFICATION</scope>
</reference>
<gene>
    <name evidence="9" type="ORF">SSS_1132</name>
</gene>
<dbReference type="PANTHER" id="PTHR46641:SF22">
    <property type="entry name" value="PROCTOLIN RECEPTOR, ISOFORM A"/>
    <property type="match status" value="1"/>
</dbReference>
<feature type="transmembrane region" description="Helical" evidence="7">
    <location>
        <begin position="484"/>
        <end position="503"/>
    </location>
</feature>
<feature type="transmembrane region" description="Helical" evidence="7">
    <location>
        <begin position="245"/>
        <end position="270"/>
    </location>
</feature>
<evidence type="ECO:0000313" key="9">
    <source>
        <dbReference type="EMBL" id="KAF7490980.1"/>
    </source>
</evidence>
<sequence length="685" mass="78477">MKNERNESKLINSIMTSFSNIMDENDDVGVENSLLDNFFQNLSRIRSNSNDVEILERNGPDIAFIKFRDNSRFWVQRVLVPIIMIIGIIGNTITIIIMTRRRMRSSTNWYLAALAIFDMIYLKFTFILSLKHYPNAHSLDFYYYWYLFPLFTMITDASSNTSVWLTVTFTIERYIAVCHPIKGKVICTESRAKRVIFCVFIVCLSITLPTPFEWVVIERIDNETQTTVLEAVFSDLGNNETYRNIYYHLTVFLFVLFPLILLVIFNSFLIRSVHISNKQRSRMVMGKDRYNRRTSRSLSIGQQTQQKQVPTIDEKQLDTINVSDSQSIKTNARNNLLRHHHFHLHHHQQQQQQQQKNLNEKIFSSSSPPSSSLLIAASNNPSESFVATESSSLASTTVTPSSNPVSVSALSSTSAAAAAAASTTSSSSSSTSRQEIRITVMLIAVVILFIMCQTPTACILVYTAFHQYDPQSNEGCLLVGLSNIFNLLMSINSAGNFVLYCLLSQKYRRTFSQMFCPCLARKFHLHRHRHHHHHPHHPQHDRKNSYSDCHPSPSRSPTTQSSKDVLRLGRKFVKRTNFETNDPNNQCSLCDRLEHSATTNNTATTTTTTTTTMASAITNDHHEEKNHHHLHHHYHHDQELGPSYLDPQHPDRNTSSIINDDDNGDEKHRQLEEEHHSIETMSVKE</sequence>
<evidence type="ECO:0000256" key="5">
    <source>
        <dbReference type="ARBA" id="ARBA00023136"/>
    </source>
</evidence>
<evidence type="ECO:0000313" key="11">
    <source>
        <dbReference type="Proteomes" id="UP000070412"/>
    </source>
</evidence>
<keyword evidence="5 7" id="KW-0472">Membrane</keyword>
<feature type="domain" description="G-protein coupled receptors family 1 profile" evidence="8">
    <location>
        <begin position="90"/>
        <end position="500"/>
    </location>
</feature>
<feature type="transmembrane region" description="Helical" evidence="7">
    <location>
        <begin position="78"/>
        <end position="97"/>
    </location>
</feature>
<evidence type="ECO:0000256" key="3">
    <source>
        <dbReference type="ARBA" id="ARBA00022692"/>
    </source>
</evidence>
<feature type="transmembrane region" description="Helical" evidence="7">
    <location>
        <begin position="438"/>
        <end position="464"/>
    </location>
</feature>
<evidence type="ECO:0000256" key="4">
    <source>
        <dbReference type="ARBA" id="ARBA00022989"/>
    </source>
</evidence>
<feature type="transmembrane region" description="Helical" evidence="7">
    <location>
        <begin position="192"/>
        <end position="212"/>
    </location>
</feature>
<feature type="transmembrane region" description="Helical" evidence="7">
    <location>
        <begin position="109"/>
        <end position="130"/>
    </location>
</feature>
<evidence type="ECO:0000256" key="1">
    <source>
        <dbReference type="ARBA" id="ARBA00004370"/>
    </source>
</evidence>
<evidence type="ECO:0000256" key="6">
    <source>
        <dbReference type="SAM" id="MobiDB-lite"/>
    </source>
</evidence>
<dbReference type="EMBL" id="WVUK01000062">
    <property type="protein sequence ID" value="KAF7490980.1"/>
    <property type="molecule type" value="Genomic_DNA"/>
</dbReference>
<dbReference type="GO" id="GO:0004930">
    <property type="term" value="F:G protein-coupled receptor activity"/>
    <property type="evidence" value="ECO:0007669"/>
    <property type="project" value="InterPro"/>
</dbReference>